<comment type="caution">
    <text evidence="9">The sequence shown here is derived from an EMBL/GenBank/DDBJ whole genome shotgun (WGS) entry which is preliminary data.</text>
</comment>
<dbReference type="PROSITE" id="PS51005">
    <property type="entry name" value="NAC"/>
    <property type="match status" value="1"/>
</dbReference>
<keyword evidence="2" id="KW-0805">Transcription regulation</keyword>
<keyword evidence="7" id="KW-0812">Transmembrane</keyword>
<evidence type="ECO:0000313" key="9">
    <source>
        <dbReference type="EMBL" id="KAG0583714.1"/>
    </source>
</evidence>
<dbReference type="Pfam" id="PF02365">
    <property type="entry name" value="NAM"/>
    <property type="match status" value="1"/>
</dbReference>
<dbReference type="PANTHER" id="PTHR31744">
    <property type="entry name" value="PROTEIN CUP-SHAPED COTYLEDON 2-RELATED"/>
    <property type="match status" value="1"/>
</dbReference>
<dbReference type="SUPFAM" id="SSF101941">
    <property type="entry name" value="NAC domain"/>
    <property type="match status" value="1"/>
</dbReference>
<evidence type="ECO:0000256" key="5">
    <source>
        <dbReference type="ARBA" id="ARBA00023242"/>
    </source>
</evidence>
<keyword evidence="5" id="KW-0539">Nucleus</keyword>
<evidence type="ECO:0000256" key="1">
    <source>
        <dbReference type="ARBA" id="ARBA00004123"/>
    </source>
</evidence>
<feature type="compositionally biased region" description="Polar residues" evidence="6">
    <location>
        <begin position="444"/>
        <end position="455"/>
    </location>
</feature>
<keyword evidence="7" id="KW-1133">Transmembrane helix</keyword>
<dbReference type="Gene3D" id="2.170.150.80">
    <property type="entry name" value="NAC domain"/>
    <property type="match status" value="1"/>
</dbReference>
<dbReference type="FunFam" id="2.170.150.80:FF:000002">
    <property type="entry name" value="Nac domain-containing protein 86"/>
    <property type="match status" value="1"/>
</dbReference>
<dbReference type="InterPro" id="IPR003441">
    <property type="entry name" value="NAC-dom"/>
</dbReference>
<name>A0A8T0IIT1_CERPU</name>
<protein>
    <recommendedName>
        <fullName evidence="8">NAC domain-containing protein</fullName>
    </recommendedName>
</protein>
<keyword evidence="7" id="KW-0472">Membrane</keyword>
<evidence type="ECO:0000256" key="3">
    <source>
        <dbReference type="ARBA" id="ARBA00023125"/>
    </source>
</evidence>
<dbReference type="Proteomes" id="UP000822688">
    <property type="component" value="Chromosome 3"/>
</dbReference>
<feature type="transmembrane region" description="Helical" evidence="7">
    <location>
        <begin position="636"/>
        <end position="655"/>
    </location>
</feature>
<organism evidence="9 10">
    <name type="scientific">Ceratodon purpureus</name>
    <name type="common">Fire moss</name>
    <name type="synonym">Dicranum purpureum</name>
    <dbReference type="NCBI Taxonomy" id="3225"/>
    <lineage>
        <taxon>Eukaryota</taxon>
        <taxon>Viridiplantae</taxon>
        <taxon>Streptophyta</taxon>
        <taxon>Embryophyta</taxon>
        <taxon>Bryophyta</taxon>
        <taxon>Bryophytina</taxon>
        <taxon>Bryopsida</taxon>
        <taxon>Dicranidae</taxon>
        <taxon>Pseudoditrichales</taxon>
        <taxon>Ditrichaceae</taxon>
        <taxon>Ceratodon</taxon>
    </lineage>
</organism>
<evidence type="ECO:0000259" key="8">
    <source>
        <dbReference type="PROSITE" id="PS51005"/>
    </source>
</evidence>
<keyword evidence="3" id="KW-0238">DNA-binding</keyword>
<evidence type="ECO:0000256" key="4">
    <source>
        <dbReference type="ARBA" id="ARBA00023163"/>
    </source>
</evidence>
<dbReference type="PANTHER" id="PTHR31744:SF210">
    <property type="entry name" value="NAC DOMAIN-CONTAINING PROTEIN 86-LIKE"/>
    <property type="match status" value="1"/>
</dbReference>
<keyword evidence="4" id="KW-0804">Transcription</keyword>
<reference evidence="9" key="1">
    <citation type="submission" date="2020-06" db="EMBL/GenBank/DDBJ databases">
        <title>WGS assembly of Ceratodon purpureus strain R40.</title>
        <authorList>
            <person name="Carey S.B."/>
            <person name="Jenkins J."/>
            <person name="Shu S."/>
            <person name="Lovell J.T."/>
            <person name="Sreedasyam A."/>
            <person name="Maumus F."/>
            <person name="Tiley G.P."/>
            <person name="Fernandez-Pozo N."/>
            <person name="Barry K."/>
            <person name="Chen C."/>
            <person name="Wang M."/>
            <person name="Lipzen A."/>
            <person name="Daum C."/>
            <person name="Saski C.A."/>
            <person name="Payton A.C."/>
            <person name="Mcbreen J.C."/>
            <person name="Conrad R.E."/>
            <person name="Kollar L.M."/>
            <person name="Olsson S."/>
            <person name="Huttunen S."/>
            <person name="Landis J.B."/>
            <person name="Wickett N.J."/>
            <person name="Johnson M.G."/>
            <person name="Rensing S.A."/>
            <person name="Grimwood J."/>
            <person name="Schmutz J."/>
            <person name="Mcdaniel S.F."/>
        </authorList>
    </citation>
    <scope>NUCLEOTIDE SEQUENCE</scope>
    <source>
        <strain evidence="9">R40</strain>
    </source>
</reference>
<feature type="compositionally biased region" description="Low complexity" evidence="6">
    <location>
        <begin position="431"/>
        <end position="443"/>
    </location>
</feature>
<sequence>MAQRLPPGFRFHPTDVELVAYYLKERINGRPIEMNPIAEVDLYKVEPWDLPAMSALQSNDQEWYFYSARDRKYPNGSRTNRATEIGYWKSTGKDRCVKSTRSTGMKKTLVYYKGRAPRGERTDWVMHEYRMEDKVYENLTGRQEPYVLARVFKKSGAGPKNGEQYGAPFVEEPFSPPVSVEEEEVPLEPEVEQAEPEGAEVKVEVAVKEEPVAEEVTGGENGGTSFYADSILEEFLREESAHTGRVDDWAEFPEEVESFRSDGVTMQEVLDHIEEPAVDESWKEAIIDNDLMFEGGFINSVDLDAEEDVDFMGDTFDCGISMSGAVGTDDYLEINDLTPELEGFDASGSAIQLRPPRDNAVAMQFDSQGDTARRMLLMRPQASISLVGDFANTVPALNHPLRMLQPSASSRDLSAFADLASSSFDLLSSSSSSDLQIPSSSFDHQTQSEEWSNSAEPLGLGRERAGVVPDSDFWSNYEGMPPSSSSEDQGGNFQLQPELNFSSGASPGYSWPDFDPPPASPQVAEKPTEKGKFLGINRLLPILPASAAELPNFSSTYVTASETHVTALTITCSCSENGAKTVQAALMNYTGGKLHQEVMSGTWKPCTEDCKQDSCVQCSARRQQPQRKVAKGSRSGFVFVFLLGAVSALIWFLLLRGTWRVAQTMFNAIM</sequence>
<evidence type="ECO:0000256" key="6">
    <source>
        <dbReference type="SAM" id="MobiDB-lite"/>
    </source>
</evidence>
<dbReference type="AlphaFoldDB" id="A0A8T0IIT1"/>
<feature type="region of interest" description="Disordered" evidence="6">
    <location>
        <begin position="431"/>
        <end position="526"/>
    </location>
</feature>
<accession>A0A8T0IIT1</accession>
<proteinExistence type="predicted"/>
<evidence type="ECO:0000256" key="2">
    <source>
        <dbReference type="ARBA" id="ARBA00023015"/>
    </source>
</evidence>
<feature type="domain" description="NAC" evidence="8">
    <location>
        <begin position="5"/>
        <end position="154"/>
    </location>
</feature>
<dbReference type="GO" id="GO:0003677">
    <property type="term" value="F:DNA binding"/>
    <property type="evidence" value="ECO:0007669"/>
    <property type="project" value="UniProtKB-KW"/>
</dbReference>
<feature type="compositionally biased region" description="Polar residues" evidence="6">
    <location>
        <begin position="482"/>
        <end position="505"/>
    </location>
</feature>
<gene>
    <name evidence="9" type="ORF">KC19_3G157600</name>
</gene>
<keyword evidence="10" id="KW-1185">Reference proteome</keyword>
<evidence type="ECO:0000256" key="7">
    <source>
        <dbReference type="SAM" id="Phobius"/>
    </source>
</evidence>
<dbReference type="InterPro" id="IPR036093">
    <property type="entry name" value="NAC_dom_sf"/>
</dbReference>
<dbReference type="EMBL" id="CM026423">
    <property type="protein sequence ID" value="KAG0583714.1"/>
    <property type="molecule type" value="Genomic_DNA"/>
</dbReference>
<dbReference type="GO" id="GO:0005634">
    <property type="term" value="C:nucleus"/>
    <property type="evidence" value="ECO:0007669"/>
    <property type="project" value="UniProtKB-SubCell"/>
</dbReference>
<dbReference type="GO" id="GO:0006355">
    <property type="term" value="P:regulation of DNA-templated transcription"/>
    <property type="evidence" value="ECO:0007669"/>
    <property type="project" value="InterPro"/>
</dbReference>
<comment type="subcellular location">
    <subcellularLocation>
        <location evidence="1">Nucleus</location>
    </subcellularLocation>
</comment>
<evidence type="ECO:0000313" key="10">
    <source>
        <dbReference type="Proteomes" id="UP000822688"/>
    </source>
</evidence>